<feature type="region of interest" description="Disordered" evidence="3">
    <location>
        <begin position="384"/>
        <end position="403"/>
    </location>
</feature>
<proteinExistence type="predicted"/>
<dbReference type="SUPFAM" id="SSF54631">
    <property type="entry name" value="CBS-domain pair"/>
    <property type="match status" value="2"/>
</dbReference>
<dbReference type="InterPro" id="IPR051257">
    <property type="entry name" value="Diverse_CBS-Domain"/>
</dbReference>
<organism evidence="5 6">
    <name type="scientific">Halorussus aquaticus</name>
    <dbReference type="NCBI Taxonomy" id="2953748"/>
    <lineage>
        <taxon>Archaea</taxon>
        <taxon>Methanobacteriati</taxon>
        <taxon>Methanobacteriota</taxon>
        <taxon>Stenosarchaea group</taxon>
        <taxon>Halobacteria</taxon>
        <taxon>Halobacteriales</taxon>
        <taxon>Haladaptataceae</taxon>
        <taxon>Halorussus</taxon>
    </lineage>
</organism>
<evidence type="ECO:0000259" key="4">
    <source>
        <dbReference type="PROSITE" id="PS51371"/>
    </source>
</evidence>
<comment type="caution">
    <text evidence="5">The sequence shown here is derived from an EMBL/GenBank/DDBJ whole genome shotgun (WGS) entry which is preliminary data.</text>
</comment>
<feature type="domain" description="CBS" evidence="4">
    <location>
        <begin position="232"/>
        <end position="290"/>
    </location>
</feature>
<protein>
    <submittedName>
        <fullName evidence="5">CBS domain-containing protein</fullName>
    </submittedName>
</protein>
<dbReference type="EMBL" id="JBHSHT010000002">
    <property type="protein sequence ID" value="MFC4825231.1"/>
    <property type="molecule type" value="Genomic_DNA"/>
</dbReference>
<evidence type="ECO:0000256" key="2">
    <source>
        <dbReference type="PROSITE-ProRule" id="PRU00703"/>
    </source>
</evidence>
<feature type="domain" description="CBS" evidence="4">
    <location>
        <begin position="68"/>
        <end position="125"/>
    </location>
</feature>
<feature type="domain" description="CBS" evidence="4">
    <location>
        <begin position="131"/>
        <end position="187"/>
    </location>
</feature>
<evidence type="ECO:0000256" key="1">
    <source>
        <dbReference type="ARBA" id="ARBA00023122"/>
    </source>
</evidence>
<dbReference type="GeneID" id="73044058"/>
<evidence type="ECO:0000313" key="6">
    <source>
        <dbReference type="Proteomes" id="UP001595945"/>
    </source>
</evidence>
<dbReference type="PANTHER" id="PTHR43080">
    <property type="entry name" value="CBS DOMAIN-CONTAINING PROTEIN CBSX3, MITOCHONDRIAL"/>
    <property type="match status" value="1"/>
</dbReference>
<gene>
    <name evidence="5" type="ORF">ACFO9K_13285</name>
</gene>
<dbReference type="InterPro" id="IPR046342">
    <property type="entry name" value="CBS_dom_sf"/>
</dbReference>
<dbReference type="RefSeq" id="WP_254269076.1">
    <property type="nucleotide sequence ID" value="NZ_CP100400.1"/>
</dbReference>
<dbReference type="PROSITE" id="PS51371">
    <property type="entry name" value="CBS"/>
    <property type="match status" value="4"/>
</dbReference>
<dbReference type="Gene3D" id="3.10.580.10">
    <property type="entry name" value="CBS-domain"/>
    <property type="match status" value="3"/>
</dbReference>
<keyword evidence="6" id="KW-1185">Reference proteome</keyword>
<evidence type="ECO:0000256" key="3">
    <source>
        <dbReference type="SAM" id="MobiDB-lite"/>
    </source>
</evidence>
<dbReference type="AlphaFoldDB" id="A0ABD5Q4T8"/>
<feature type="region of interest" description="Disordered" evidence="3">
    <location>
        <begin position="187"/>
        <end position="218"/>
    </location>
</feature>
<dbReference type="Pfam" id="PF00571">
    <property type="entry name" value="CBS"/>
    <property type="match status" value="4"/>
</dbReference>
<feature type="compositionally biased region" description="Polar residues" evidence="3">
    <location>
        <begin position="187"/>
        <end position="196"/>
    </location>
</feature>
<keyword evidence="1 2" id="KW-0129">CBS domain</keyword>
<reference evidence="5 6" key="1">
    <citation type="journal article" date="2019" name="Int. J. Syst. Evol. Microbiol.">
        <title>The Global Catalogue of Microorganisms (GCM) 10K type strain sequencing project: providing services to taxonomists for standard genome sequencing and annotation.</title>
        <authorList>
            <consortium name="The Broad Institute Genomics Platform"/>
            <consortium name="The Broad Institute Genome Sequencing Center for Infectious Disease"/>
            <person name="Wu L."/>
            <person name="Ma J."/>
        </authorList>
    </citation>
    <scope>NUCLEOTIDE SEQUENCE [LARGE SCALE GENOMIC DNA]</scope>
    <source>
        <strain evidence="5 6">XZYJ18</strain>
    </source>
</reference>
<sequence length="418" mass="46294">MDIADAVTTEYVDVNPGTRLGKIRGIFDGDQTLEAIVVRGESDKFEGIVTRKDLVSSHHDPEAKVRSVVRHPPTVARDEDVRETARLMVEGQVKMLPVLDDDGVLRGVVNAKDLLGMVQDNLGALDVSDVYTEDVVSVEPDTVLGKVIHTIRTHKFTRVPVIDGTDAVGMISLYDLVDFTTRKMTQEQGGNNNATDSFGGGVSKSQGRTHGGWGERSGLEATMTNLPARDVMNSPAATIPLDAGLDEAFAKMQDHGYSSLIVVPEEFESPTGIVTITDLLRALTWTGEQEQRSDVQVFGVDLLDVLSREEIVARIDEIDGKYKDMDILEANIRFHKHKEQHRGTPFVRCTIRLFTDEGLFSGTGEEYGAQAAFKNAADIVERNALEDKERESPRHQMKQERERTAELVEWWTVTETSS</sequence>
<dbReference type="SMART" id="SM00116">
    <property type="entry name" value="CBS"/>
    <property type="match status" value="4"/>
</dbReference>
<accession>A0ABD5Q4T8</accession>
<feature type="domain" description="CBS" evidence="4">
    <location>
        <begin position="7"/>
        <end position="65"/>
    </location>
</feature>
<evidence type="ECO:0000313" key="5">
    <source>
        <dbReference type="EMBL" id="MFC4825231.1"/>
    </source>
</evidence>
<dbReference type="PANTHER" id="PTHR43080:SF2">
    <property type="entry name" value="CBS DOMAIN-CONTAINING PROTEIN"/>
    <property type="match status" value="1"/>
</dbReference>
<name>A0ABD5Q4T8_9EURY</name>
<dbReference type="Proteomes" id="UP001595945">
    <property type="component" value="Unassembled WGS sequence"/>
</dbReference>
<dbReference type="InterPro" id="IPR000644">
    <property type="entry name" value="CBS_dom"/>
</dbReference>